<dbReference type="EMBL" id="DS995701">
    <property type="protein sequence ID" value="EEQ27350.1"/>
    <property type="molecule type" value="Genomic_DNA"/>
</dbReference>
<reference evidence="2" key="1">
    <citation type="journal article" date="2012" name="MBio">
        <title>Comparative genome analysis of Trichophyton rubrum and related dermatophytes reveals candidate genes involved in infection.</title>
        <authorList>
            <person name="Martinez D.A."/>
            <person name="Oliver B.G."/>
            <person name="Graeser Y."/>
            <person name="Goldberg J.M."/>
            <person name="Li W."/>
            <person name="Martinez-Rossi N.M."/>
            <person name="Monod M."/>
            <person name="Shelest E."/>
            <person name="Barton R.C."/>
            <person name="Birch E."/>
            <person name="Brakhage A.A."/>
            <person name="Chen Z."/>
            <person name="Gurr S.J."/>
            <person name="Heiman D."/>
            <person name="Heitman J."/>
            <person name="Kosti I."/>
            <person name="Rossi A."/>
            <person name="Saif S."/>
            <person name="Samalova M."/>
            <person name="Saunders C.W."/>
            <person name="Shea T."/>
            <person name="Summerbell R.C."/>
            <person name="Xu J."/>
            <person name="Young S."/>
            <person name="Zeng Q."/>
            <person name="Birren B.W."/>
            <person name="Cuomo C.A."/>
            <person name="White T.C."/>
        </authorList>
    </citation>
    <scope>NUCLEOTIDE SEQUENCE [LARGE SCALE GENOMIC DNA]</scope>
    <source>
        <strain evidence="2">ATCC MYA-4605 / CBS 113480</strain>
    </source>
</reference>
<sequence>MTSLVIFDFDGTLFDTHESIEQSIKLTFNALLPDHVPPQSDIHSLISSGTGLSDTFRSLHPSIEAYSAAADEWTAKYREVYASHGQLLVRAFPGARQVLETLREAGIPIAIVSNKGVGAVKTALERNGMGGYVDDDLIVGDSTPGAKKKPDPTNFTDILIPTLKARYGFTDVDIDAGRVLVVGDTVADIQFARNIGGRACWCRYGFGDQDACRKMDPDMIVDSLDEVAARVR</sequence>
<dbReference type="STRING" id="554155.C5FCA6"/>
<dbReference type="GO" id="GO:0006281">
    <property type="term" value="P:DNA repair"/>
    <property type="evidence" value="ECO:0007669"/>
    <property type="project" value="TreeGrafter"/>
</dbReference>
<dbReference type="RefSeq" id="XP_002850134.1">
    <property type="nucleotide sequence ID" value="XM_002850088.1"/>
</dbReference>
<gene>
    <name evidence="1" type="ORF">MCYG_00238</name>
</gene>
<dbReference type="eggNOG" id="ENOG502SJGU">
    <property type="taxonomic scope" value="Eukaryota"/>
</dbReference>
<dbReference type="GeneID" id="9225114"/>
<dbReference type="PANTHER" id="PTHR43434">
    <property type="entry name" value="PHOSPHOGLYCOLATE PHOSPHATASE"/>
    <property type="match status" value="1"/>
</dbReference>
<dbReference type="Gene3D" id="3.40.50.1000">
    <property type="entry name" value="HAD superfamily/HAD-like"/>
    <property type="match status" value="1"/>
</dbReference>
<dbReference type="OrthoDB" id="47007at2759"/>
<dbReference type="Pfam" id="PF13419">
    <property type="entry name" value="HAD_2"/>
    <property type="match status" value="1"/>
</dbReference>
<dbReference type="AlphaFoldDB" id="C5FCA6"/>
<dbReference type="VEuPathDB" id="FungiDB:MCYG_00238"/>
<dbReference type="PANTHER" id="PTHR43434:SF1">
    <property type="entry name" value="PHOSPHOGLYCOLATE PHOSPHATASE"/>
    <property type="match status" value="1"/>
</dbReference>
<evidence type="ECO:0000313" key="2">
    <source>
        <dbReference type="Proteomes" id="UP000002035"/>
    </source>
</evidence>
<organism evidence="1 2">
    <name type="scientific">Arthroderma otae (strain ATCC MYA-4605 / CBS 113480)</name>
    <name type="common">Microsporum canis</name>
    <dbReference type="NCBI Taxonomy" id="554155"/>
    <lineage>
        <taxon>Eukaryota</taxon>
        <taxon>Fungi</taxon>
        <taxon>Dikarya</taxon>
        <taxon>Ascomycota</taxon>
        <taxon>Pezizomycotina</taxon>
        <taxon>Eurotiomycetes</taxon>
        <taxon>Eurotiomycetidae</taxon>
        <taxon>Onygenales</taxon>
        <taxon>Arthrodermataceae</taxon>
        <taxon>Microsporum</taxon>
    </lineage>
</organism>
<dbReference type="InterPro" id="IPR023214">
    <property type="entry name" value="HAD_sf"/>
</dbReference>
<dbReference type="InterPro" id="IPR050155">
    <property type="entry name" value="HAD-like_hydrolase_sf"/>
</dbReference>
<accession>C5FCA6</accession>
<dbReference type="SUPFAM" id="SSF56784">
    <property type="entry name" value="HAD-like"/>
    <property type="match status" value="1"/>
</dbReference>
<name>C5FCA6_ARTOC</name>
<keyword evidence="2" id="KW-1185">Reference proteome</keyword>
<proteinExistence type="predicted"/>
<dbReference type="SFLD" id="SFLDS00003">
    <property type="entry name" value="Haloacid_Dehalogenase"/>
    <property type="match status" value="1"/>
</dbReference>
<dbReference type="InterPro" id="IPR041492">
    <property type="entry name" value="HAD_2"/>
</dbReference>
<dbReference type="Proteomes" id="UP000002035">
    <property type="component" value="Unassembled WGS sequence"/>
</dbReference>
<dbReference type="SFLD" id="SFLDG01129">
    <property type="entry name" value="C1.5:_HAD__Beta-PGM__Phosphata"/>
    <property type="match status" value="1"/>
</dbReference>
<dbReference type="HOGENOM" id="CLU_045011_19_1_1"/>
<dbReference type="Gene3D" id="1.10.150.240">
    <property type="entry name" value="Putative phosphatase, domain 2"/>
    <property type="match status" value="1"/>
</dbReference>
<dbReference type="GO" id="GO:0008967">
    <property type="term" value="F:phosphoglycolate phosphatase activity"/>
    <property type="evidence" value="ECO:0007669"/>
    <property type="project" value="TreeGrafter"/>
</dbReference>
<dbReference type="InterPro" id="IPR036412">
    <property type="entry name" value="HAD-like_sf"/>
</dbReference>
<evidence type="ECO:0000313" key="1">
    <source>
        <dbReference type="EMBL" id="EEQ27350.1"/>
    </source>
</evidence>
<dbReference type="OMA" id="WTAKYRE"/>
<protein>
    <submittedName>
        <fullName evidence="1">Pyrophosphatase ppaX</fullName>
    </submittedName>
</protein>
<dbReference type="InterPro" id="IPR023198">
    <property type="entry name" value="PGP-like_dom2"/>
</dbReference>